<dbReference type="PANTHER" id="PTHR46068:SF1">
    <property type="entry name" value="TRANSPOSASE IS30-LIKE HTH DOMAIN-CONTAINING PROTEIN"/>
    <property type="match status" value="1"/>
</dbReference>
<evidence type="ECO:0000313" key="3">
    <source>
        <dbReference type="Proteomes" id="UP001146120"/>
    </source>
</evidence>
<dbReference type="InterPro" id="IPR002492">
    <property type="entry name" value="Transposase_Tc1-like"/>
</dbReference>
<comment type="caution">
    <text evidence="2">The sequence shown here is derived from an EMBL/GenBank/DDBJ whole genome shotgun (WGS) entry which is preliminary data.</text>
</comment>
<reference evidence="2" key="1">
    <citation type="submission" date="2022-11" db="EMBL/GenBank/DDBJ databases">
        <authorList>
            <person name="Morgan W.R."/>
            <person name="Tartar A."/>
        </authorList>
    </citation>
    <scope>NUCLEOTIDE SEQUENCE</scope>
    <source>
        <strain evidence="2">ARSEF 373</strain>
    </source>
</reference>
<dbReference type="InterPro" id="IPR009057">
    <property type="entry name" value="Homeodomain-like_sf"/>
</dbReference>
<dbReference type="GO" id="GO:0015074">
    <property type="term" value="P:DNA integration"/>
    <property type="evidence" value="ECO:0007669"/>
    <property type="project" value="InterPro"/>
</dbReference>
<organism evidence="2 3">
    <name type="scientific">Lagenidium giganteum</name>
    <dbReference type="NCBI Taxonomy" id="4803"/>
    <lineage>
        <taxon>Eukaryota</taxon>
        <taxon>Sar</taxon>
        <taxon>Stramenopiles</taxon>
        <taxon>Oomycota</taxon>
        <taxon>Peronosporomycetes</taxon>
        <taxon>Pythiales</taxon>
        <taxon>Pythiaceae</taxon>
    </lineage>
</organism>
<sequence length="219" mass="24902">MREQLHKNGKGYKAIAKQILLPASTARNIVKKFQKHSFVSTSLRLGRPPAVDARVQQIVVREVMQDRKTSSAKLSQMLRGHHQIVVSTEAVRQILHRAGLNGRAARKKPFISRVNKKKRLTYAMELKDWTLSQWKNVLFTGESKFNVGTSDGHVYVWRRVGEELNSQCLVPTFKTGVKGIMVWVVLRTIESAFCIPVKRMSPPTTTSSRWKQLVSDDGH</sequence>
<dbReference type="Pfam" id="PF01498">
    <property type="entry name" value="HTH_Tnp_Tc3_2"/>
    <property type="match status" value="1"/>
</dbReference>
<dbReference type="GO" id="GO:0003677">
    <property type="term" value="F:DNA binding"/>
    <property type="evidence" value="ECO:0007669"/>
    <property type="project" value="InterPro"/>
</dbReference>
<dbReference type="PANTHER" id="PTHR46068">
    <property type="entry name" value="PROTEIN CBG27172"/>
    <property type="match status" value="1"/>
</dbReference>
<dbReference type="EMBL" id="DAKRPA010000207">
    <property type="protein sequence ID" value="DAZ95367.1"/>
    <property type="molecule type" value="Genomic_DNA"/>
</dbReference>
<dbReference type="SUPFAM" id="SSF46689">
    <property type="entry name" value="Homeodomain-like"/>
    <property type="match status" value="1"/>
</dbReference>
<keyword evidence="3" id="KW-1185">Reference proteome</keyword>
<dbReference type="InterPro" id="IPR036397">
    <property type="entry name" value="RNaseH_sf"/>
</dbReference>
<evidence type="ECO:0000313" key="2">
    <source>
        <dbReference type="EMBL" id="DAZ95367.1"/>
    </source>
</evidence>
<dbReference type="Proteomes" id="UP001146120">
    <property type="component" value="Unassembled WGS sequence"/>
</dbReference>
<name>A0AAV2YQ44_9STRA</name>
<proteinExistence type="predicted"/>
<feature type="domain" description="Transposase Tc1-like" evidence="1">
    <location>
        <begin position="59"/>
        <end position="125"/>
    </location>
</feature>
<dbReference type="AlphaFoldDB" id="A0AAV2YQ44"/>
<dbReference type="GO" id="GO:0006313">
    <property type="term" value="P:DNA transposition"/>
    <property type="evidence" value="ECO:0007669"/>
    <property type="project" value="InterPro"/>
</dbReference>
<dbReference type="Gene3D" id="3.30.420.10">
    <property type="entry name" value="Ribonuclease H-like superfamily/Ribonuclease H"/>
    <property type="match status" value="1"/>
</dbReference>
<dbReference type="Gene3D" id="1.10.10.10">
    <property type="entry name" value="Winged helix-like DNA-binding domain superfamily/Winged helix DNA-binding domain"/>
    <property type="match status" value="1"/>
</dbReference>
<protein>
    <recommendedName>
        <fullName evidence="1">Transposase Tc1-like domain-containing protein</fullName>
    </recommendedName>
</protein>
<evidence type="ECO:0000259" key="1">
    <source>
        <dbReference type="Pfam" id="PF01498"/>
    </source>
</evidence>
<reference evidence="2" key="2">
    <citation type="journal article" date="2023" name="Microbiol Resour">
        <title>Decontamination and Annotation of the Draft Genome Sequence of the Oomycete Lagenidium giganteum ARSEF 373.</title>
        <authorList>
            <person name="Morgan W.R."/>
            <person name="Tartar A."/>
        </authorList>
    </citation>
    <scope>NUCLEOTIDE SEQUENCE</scope>
    <source>
        <strain evidence="2">ARSEF 373</strain>
    </source>
</reference>
<gene>
    <name evidence="2" type="ORF">N0F65_002161</name>
</gene>
<dbReference type="InterPro" id="IPR036388">
    <property type="entry name" value="WH-like_DNA-bd_sf"/>
</dbReference>
<accession>A0AAV2YQ44</accession>